<sequence length="325" mass="36873">MVVVIVAWEHEFAIEVGSKEPVLEIKRNIEQNLGVPMSSQTLSVSGWELVDGLDMEDDPIVTEAVFDNPIITKMIVVILALAHEFAIEVGSKETVLDIKRNIEQNLGVPMALQTLSVSGWELVDGLDMEDYPIVTEGTKIDLIIKPTLESLLNHPTKIQITVKFSSRQISIEVDRTETVRSLKEKIHIIDGTPIKRMLLFFCGIELDEDFRNLSEYGIREFSEIIVFLKTMNRLRDDPPSRKLSVIVQTSSSLLNAATIPVEMKDSSTVNDLRELLLSNKILPQEDYLFIHKQRIMRDNCSLRWHGVESGDFLYVFKGTVSRGEY</sequence>
<evidence type="ECO:0000313" key="3">
    <source>
        <dbReference type="Proteomes" id="UP001168877"/>
    </source>
</evidence>
<dbReference type="GO" id="GO:0043161">
    <property type="term" value="P:proteasome-mediated ubiquitin-dependent protein catabolic process"/>
    <property type="evidence" value="ECO:0007669"/>
    <property type="project" value="TreeGrafter"/>
</dbReference>
<dbReference type="InterPro" id="IPR029071">
    <property type="entry name" value="Ubiquitin-like_domsf"/>
</dbReference>
<evidence type="ECO:0000313" key="2">
    <source>
        <dbReference type="EMBL" id="KAK0589551.1"/>
    </source>
</evidence>
<dbReference type="SMART" id="SM00213">
    <property type="entry name" value="UBQ"/>
    <property type="match status" value="4"/>
</dbReference>
<accession>A0AA39SB01</accession>
<organism evidence="2 3">
    <name type="scientific">Acer saccharum</name>
    <name type="common">Sugar maple</name>
    <dbReference type="NCBI Taxonomy" id="4024"/>
    <lineage>
        <taxon>Eukaryota</taxon>
        <taxon>Viridiplantae</taxon>
        <taxon>Streptophyta</taxon>
        <taxon>Embryophyta</taxon>
        <taxon>Tracheophyta</taxon>
        <taxon>Spermatophyta</taxon>
        <taxon>Magnoliopsida</taxon>
        <taxon>eudicotyledons</taxon>
        <taxon>Gunneridae</taxon>
        <taxon>Pentapetalae</taxon>
        <taxon>rosids</taxon>
        <taxon>malvids</taxon>
        <taxon>Sapindales</taxon>
        <taxon>Sapindaceae</taxon>
        <taxon>Hippocastanoideae</taxon>
        <taxon>Acereae</taxon>
        <taxon>Acer</taxon>
    </lineage>
</organism>
<comment type="caution">
    <text evidence="2">The sequence shown here is derived from an EMBL/GenBank/DDBJ whole genome shotgun (WGS) entry which is preliminary data.</text>
</comment>
<dbReference type="PANTHER" id="PTHR10621">
    <property type="entry name" value="UV EXCISION REPAIR PROTEIN RAD23"/>
    <property type="match status" value="1"/>
</dbReference>
<dbReference type="Proteomes" id="UP001168877">
    <property type="component" value="Unassembled WGS sequence"/>
</dbReference>
<protein>
    <recommendedName>
        <fullName evidence="1">Ubiquitin-like domain-containing protein</fullName>
    </recommendedName>
</protein>
<dbReference type="EMBL" id="JAUESC010000381">
    <property type="protein sequence ID" value="KAK0589551.1"/>
    <property type="molecule type" value="Genomic_DNA"/>
</dbReference>
<dbReference type="CDD" id="cd17039">
    <property type="entry name" value="Ubl_ubiquitin_like"/>
    <property type="match status" value="1"/>
</dbReference>
<reference evidence="2" key="2">
    <citation type="submission" date="2023-06" db="EMBL/GenBank/DDBJ databases">
        <authorList>
            <person name="Swenson N.G."/>
            <person name="Wegrzyn J.L."/>
            <person name="Mcevoy S.L."/>
        </authorList>
    </citation>
    <scope>NUCLEOTIDE SEQUENCE</scope>
    <source>
        <strain evidence="2">NS2018</strain>
        <tissue evidence="2">Leaf</tissue>
    </source>
</reference>
<dbReference type="SUPFAM" id="SSF54236">
    <property type="entry name" value="Ubiquitin-like"/>
    <property type="match status" value="4"/>
</dbReference>
<evidence type="ECO:0000259" key="1">
    <source>
        <dbReference type="PROSITE" id="PS50053"/>
    </source>
</evidence>
<dbReference type="GO" id="GO:0005829">
    <property type="term" value="C:cytosol"/>
    <property type="evidence" value="ECO:0007669"/>
    <property type="project" value="TreeGrafter"/>
</dbReference>
<keyword evidence="3" id="KW-1185">Reference proteome</keyword>
<dbReference type="GO" id="GO:0005654">
    <property type="term" value="C:nucleoplasm"/>
    <property type="evidence" value="ECO:0007669"/>
    <property type="project" value="TreeGrafter"/>
</dbReference>
<dbReference type="PROSITE" id="PS50053">
    <property type="entry name" value="UBIQUITIN_2"/>
    <property type="match status" value="4"/>
</dbReference>
<gene>
    <name evidence="2" type="ORF">LWI29_015720</name>
</gene>
<dbReference type="Gene3D" id="3.10.20.90">
    <property type="entry name" value="Phosphatidylinositol 3-kinase Catalytic Subunit, Chain A, domain 1"/>
    <property type="match status" value="4"/>
</dbReference>
<dbReference type="PANTHER" id="PTHR10621:SF39">
    <property type="entry name" value="UBIQUITIN-LIKE SUPERFAMILY PROTEIN"/>
    <property type="match status" value="1"/>
</dbReference>
<feature type="domain" description="Ubiquitin-like" evidence="1">
    <location>
        <begin position="1"/>
        <end position="57"/>
    </location>
</feature>
<proteinExistence type="predicted"/>
<dbReference type="AlphaFoldDB" id="A0AA39SB01"/>
<dbReference type="Pfam" id="PF00240">
    <property type="entry name" value="ubiquitin"/>
    <property type="match status" value="4"/>
</dbReference>
<reference evidence="2" key="1">
    <citation type="journal article" date="2022" name="Plant J.">
        <title>Strategies of tolerance reflected in two North American maple genomes.</title>
        <authorList>
            <person name="McEvoy S.L."/>
            <person name="Sezen U.U."/>
            <person name="Trouern-Trend A."/>
            <person name="McMahon S.M."/>
            <person name="Schaberg P.G."/>
            <person name="Yang J."/>
            <person name="Wegrzyn J.L."/>
            <person name="Swenson N.G."/>
        </authorList>
    </citation>
    <scope>NUCLEOTIDE SEQUENCE</scope>
    <source>
        <strain evidence="2">NS2018</strain>
    </source>
</reference>
<name>A0AA39SB01_ACESA</name>
<feature type="domain" description="Ubiquitin-like" evidence="1">
    <location>
        <begin position="158"/>
        <end position="233"/>
    </location>
</feature>
<dbReference type="InterPro" id="IPR000626">
    <property type="entry name" value="Ubiquitin-like_dom"/>
</dbReference>
<feature type="domain" description="Ubiquitin-like" evidence="1">
    <location>
        <begin position="72"/>
        <end position="133"/>
    </location>
</feature>
<dbReference type="GO" id="GO:0031593">
    <property type="term" value="F:polyubiquitin modification-dependent protein binding"/>
    <property type="evidence" value="ECO:0007669"/>
    <property type="project" value="TreeGrafter"/>
</dbReference>
<dbReference type="GO" id="GO:0043130">
    <property type="term" value="F:ubiquitin binding"/>
    <property type="evidence" value="ECO:0007669"/>
    <property type="project" value="TreeGrafter"/>
</dbReference>
<dbReference type="GO" id="GO:0070628">
    <property type="term" value="F:proteasome binding"/>
    <property type="evidence" value="ECO:0007669"/>
    <property type="project" value="TreeGrafter"/>
</dbReference>
<feature type="domain" description="Ubiquitin-like" evidence="1">
    <location>
        <begin position="243"/>
        <end position="315"/>
    </location>
</feature>